<accession>A0A1Z4JEU0</accession>
<proteinExistence type="predicted"/>
<evidence type="ECO:0008006" key="3">
    <source>
        <dbReference type="Google" id="ProtNLM"/>
    </source>
</evidence>
<dbReference type="InterPro" id="IPR023346">
    <property type="entry name" value="Lysozyme-like_dom_sf"/>
</dbReference>
<evidence type="ECO:0000313" key="1">
    <source>
        <dbReference type="EMBL" id="BAY55173.1"/>
    </source>
</evidence>
<sequence>MSLNFQAKSFFTRFCLPEITSILVFAIASPLVTNSPVYAADIVDSFSTFISLEIKPQTQIAPEVMLIRQAIIGQESGANFQAVNRHSGALGYAQVMPENLPQWSKEALGFSVSRKDFLASPELQIAIVDFKLNQYWQKSIVASRGNVAIAIQRVAAWWYSGKPEKYTSTKTQYYAGHRYPSIAAYSQSILRRYQLILNAQNPSQPQRGV</sequence>
<dbReference type="SUPFAM" id="SSF53955">
    <property type="entry name" value="Lysozyme-like"/>
    <property type="match status" value="1"/>
</dbReference>
<name>A0A1Z4JEU0_LEPBY</name>
<organism evidence="1 2">
    <name type="scientific">Leptolyngbya boryana NIES-2135</name>
    <dbReference type="NCBI Taxonomy" id="1973484"/>
    <lineage>
        <taxon>Bacteria</taxon>
        <taxon>Bacillati</taxon>
        <taxon>Cyanobacteriota</taxon>
        <taxon>Cyanophyceae</taxon>
        <taxon>Leptolyngbyales</taxon>
        <taxon>Leptolyngbyaceae</taxon>
        <taxon>Leptolyngbya group</taxon>
        <taxon>Leptolyngbya</taxon>
    </lineage>
</organism>
<dbReference type="Gene3D" id="1.10.530.10">
    <property type="match status" value="1"/>
</dbReference>
<protein>
    <recommendedName>
        <fullName evidence="3">Transglycosylase SLT domain-containing protein</fullName>
    </recommendedName>
</protein>
<gene>
    <name evidence="1" type="ORF">NIES2135_19950</name>
</gene>
<reference evidence="1 2" key="1">
    <citation type="submission" date="2017-06" db="EMBL/GenBank/DDBJ databases">
        <title>Genome sequencing of cyanobaciteial culture collection at National Institute for Environmental Studies (NIES).</title>
        <authorList>
            <person name="Hirose Y."/>
            <person name="Shimura Y."/>
            <person name="Fujisawa T."/>
            <person name="Nakamura Y."/>
            <person name="Kawachi M."/>
        </authorList>
    </citation>
    <scope>NUCLEOTIDE SEQUENCE [LARGE SCALE GENOMIC DNA]</scope>
    <source>
        <strain evidence="1 2">NIES-2135</strain>
    </source>
</reference>
<dbReference type="Proteomes" id="UP000217895">
    <property type="component" value="Chromosome"/>
</dbReference>
<dbReference type="AlphaFoldDB" id="A0A1Z4JEU0"/>
<keyword evidence="2" id="KW-1185">Reference proteome</keyword>
<dbReference type="EMBL" id="AP018203">
    <property type="protein sequence ID" value="BAY55173.1"/>
    <property type="molecule type" value="Genomic_DNA"/>
</dbReference>
<evidence type="ECO:0000313" key="2">
    <source>
        <dbReference type="Proteomes" id="UP000217895"/>
    </source>
</evidence>